<proteinExistence type="predicted"/>
<comment type="caution">
    <text evidence="5">The sequence shown here is derived from an EMBL/GenBank/DDBJ whole genome shotgun (WGS) entry which is preliminary data.</text>
</comment>
<evidence type="ECO:0000313" key="6">
    <source>
        <dbReference type="Proteomes" id="UP000238762"/>
    </source>
</evidence>
<feature type="domain" description="vWA-MoxR associated protein C-terminal" evidence="4">
    <location>
        <begin position="191"/>
        <end position="437"/>
    </location>
</feature>
<reference evidence="5 6" key="1">
    <citation type="submission" date="2018-02" db="EMBL/GenBank/DDBJ databases">
        <authorList>
            <person name="Cohen D.B."/>
            <person name="Kent A.D."/>
        </authorList>
    </citation>
    <scope>NUCLEOTIDE SEQUENCE [LARGE SCALE GENOMIC DNA]</scope>
    <source>
        <strain evidence="5 6">CCAP 1448/3</strain>
    </source>
</reference>
<reference evidence="5 6" key="2">
    <citation type="submission" date="2018-03" db="EMBL/GenBank/DDBJ databases">
        <title>The ancient ancestry and fast evolution of plastids.</title>
        <authorList>
            <person name="Moore K.R."/>
            <person name="Magnabosco C."/>
            <person name="Momper L."/>
            <person name="Gold D.A."/>
            <person name="Bosak T."/>
            <person name="Fournier G.P."/>
        </authorList>
    </citation>
    <scope>NUCLEOTIDE SEQUENCE [LARGE SCALE GENOMIC DNA]</scope>
    <source>
        <strain evidence="5 6">CCAP 1448/3</strain>
    </source>
</reference>
<feature type="region of interest" description="Disordered" evidence="1">
    <location>
        <begin position="20"/>
        <end position="44"/>
    </location>
</feature>
<organism evidence="5 6">
    <name type="scientific">Merismopedia glauca CCAP 1448/3</name>
    <dbReference type="NCBI Taxonomy" id="1296344"/>
    <lineage>
        <taxon>Bacteria</taxon>
        <taxon>Bacillati</taxon>
        <taxon>Cyanobacteriota</taxon>
        <taxon>Cyanophyceae</taxon>
        <taxon>Synechococcales</taxon>
        <taxon>Merismopediaceae</taxon>
        <taxon>Merismopedia</taxon>
    </lineage>
</organism>
<accession>A0A2T1C0D5</accession>
<dbReference type="Proteomes" id="UP000238762">
    <property type="component" value="Unassembled WGS sequence"/>
</dbReference>
<dbReference type="OrthoDB" id="8479370at2"/>
<dbReference type="AlphaFoldDB" id="A0A2T1C0D5"/>
<gene>
    <name evidence="5" type="ORF">C7B64_17270</name>
</gene>
<evidence type="ECO:0000259" key="4">
    <source>
        <dbReference type="Pfam" id="PF20028"/>
    </source>
</evidence>
<protein>
    <submittedName>
        <fullName evidence="5">Uncharacterized protein</fullName>
    </submittedName>
</protein>
<dbReference type="InterPro" id="IPR045440">
    <property type="entry name" value="VMAP-M1"/>
</dbReference>
<evidence type="ECO:0000256" key="1">
    <source>
        <dbReference type="SAM" id="MobiDB-lite"/>
    </source>
</evidence>
<evidence type="ECO:0000259" key="3">
    <source>
        <dbReference type="Pfam" id="PF19963"/>
    </source>
</evidence>
<keyword evidence="6" id="KW-1185">Reference proteome</keyword>
<feature type="compositionally biased region" description="Basic and acidic residues" evidence="1">
    <location>
        <begin position="20"/>
        <end position="37"/>
    </location>
</feature>
<dbReference type="Pfam" id="PF19962">
    <property type="entry name" value="EAD9"/>
    <property type="match status" value="1"/>
</dbReference>
<name>A0A2T1C0D5_9CYAN</name>
<evidence type="ECO:0000259" key="2">
    <source>
        <dbReference type="Pfam" id="PF19962"/>
    </source>
</evidence>
<dbReference type="InterPro" id="IPR045450">
    <property type="entry name" value="VMAP_C"/>
</dbReference>
<dbReference type="RefSeq" id="WP_106289899.1">
    <property type="nucleotide sequence ID" value="NZ_CAWNTC010000125.1"/>
</dbReference>
<dbReference type="Pfam" id="PF20028">
    <property type="entry name" value="VMAP-C"/>
    <property type="match status" value="1"/>
</dbReference>
<sequence length="451" mass="52483">MGSLARRLEKEKLEKDLAARKKDYEAVGDKHRHETNPSERNSLQSQLERLINEIENLEERLKEIKISSEEELIEILRGYFEQEKLIFQKAYRLSLPDRLIDKELPSSLEALISNLQLPQQQESYSFQEKFIGNLFIEQNLTSKLKRKLKEWAEENIKDCHQLLIQLNQERAQRSLYYPALLVAISEREGGYIVEAWLIENLTKYKQYSSSDCEQITIDRQAAIPTNETLSNVPELLKQLIAESYARCQHDLKQIHIFLPAKLMNHAVDCWQNLQADADNHDYLTTIGEDYEVIIRCSERLRGQSPAVVRWRDKANILKFQLAQSAQQIFMLGDSNNPKILWKKLKQQEQAIAVKIPTVFPKQEEPGTLLWQAAVPLALWIRQQLPDIENQLVLDELLQDCCLKDVPNQVKNKRLDATDCDLPENHIGRHLCLLWDDPNLLPPEQLLTPNKL</sequence>
<evidence type="ECO:0000313" key="5">
    <source>
        <dbReference type="EMBL" id="PSB01628.1"/>
    </source>
</evidence>
<feature type="domain" description="Effector-associated" evidence="2">
    <location>
        <begin position="4"/>
        <end position="64"/>
    </location>
</feature>
<dbReference type="Pfam" id="PF19963">
    <property type="entry name" value="VMAP-M1"/>
    <property type="match status" value="1"/>
</dbReference>
<dbReference type="EMBL" id="PVWJ01000096">
    <property type="protein sequence ID" value="PSB01628.1"/>
    <property type="molecule type" value="Genomic_DNA"/>
</dbReference>
<dbReference type="InterPro" id="IPR045438">
    <property type="entry name" value="EAD9"/>
</dbReference>
<feature type="domain" description="vWA-MoxR associated protein middle region 1" evidence="3">
    <location>
        <begin position="75"/>
        <end position="184"/>
    </location>
</feature>